<keyword evidence="9 22" id="KW-0808">Transferase</keyword>
<keyword evidence="14" id="KW-0511">Multifunctional enzyme</keyword>
<gene>
    <name evidence="22" type="ORF">GGR21_000547</name>
</gene>
<keyword evidence="5" id="KW-1003">Cell membrane</keyword>
<dbReference type="GO" id="GO:0008955">
    <property type="term" value="F:peptidoglycan glycosyltransferase activity"/>
    <property type="evidence" value="ECO:0007669"/>
    <property type="project" value="UniProtKB-EC"/>
</dbReference>
<feature type="domain" description="Penicillin-binding protein transpeptidase" evidence="20">
    <location>
        <begin position="469"/>
        <end position="707"/>
    </location>
</feature>
<evidence type="ECO:0000256" key="13">
    <source>
        <dbReference type="ARBA" id="ARBA00023136"/>
    </source>
</evidence>
<keyword evidence="15" id="KW-0961">Cell wall biogenesis/degradation</keyword>
<keyword evidence="19" id="KW-1133">Transmembrane helix</keyword>
<organism evidence="22 23">
    <name type="scientific">Dysgonomonas hofstadii</name>
    <dbReference type="NCBI Taxonomy" id="637886"/>
    <lineage>
        <taxon>Bacteria</taxon>
        <taxon>Pseudomonadati</taxon>
        <taxon>Bacteroidota</taxon>
        <taxon>Bacteroidia</taxon>
        <taxon>Bacteroidales</taxon>
        <taxon>Dysgonomonadaceae</taxon>
        <taxon>Dysgonomonas</taxon>
    </lineage>
</organism>
<keyword evidence="6" id="KW-0121">Carboxypeptidase</keyword>
<evidence type="ECO:0000313" key="22">
    <source>
        <dbReference type="EMBL" id="MBB4034660.1"/>
    </source>
</evidence>
<evidence type="ECO:0000256" key="12">
    <source>
        <dbReference type="ARBA" id="ARBA00022984"/>
    </source>
</evidence>
<dbReference type="GO" id="GO:0030288">
    <property type="term" value="C:outer membrane-bounded periplasmic space"/>
    <property type="evidence" value="ECO:0007669"/>
    <property type="project" value="TreeGrafter"/>
</dbReference>
<dbReference type="GO" id="GO:0009252">
    <property type="term" value="P:peptidoglycan biosynthetic process"/>
    <property type="evidence" value="ECO:0007669"/>
    <property type="project" value="UniProtKB-KW"/>
</dbReference>
<dbReference type="GO" id="GO:0071555">
    <property type="term" value="P:cell wall organization"/>
    <property type="evidence" value="ECO:0007669"/>
    <property type="project" value="UniProtKB-KW"/>
</dbReference>
<accession>A0A840CFC2</accession>
<dbReference type="InterPro" id="IPR036950">
    <property type="entry name" value="PBP_transglycosylase"/>
</dbReference>
<dbReference type="InterPro" id="IPR001264">
    <property type="entry name" value="Glyco_trans_51"/>
</dbReference>
<dbReference type="RefSeq" id="WP_183305622.1">
    <property type="nucleotide sequence ID" value="NZ_JACIEP010000002.1"/>
</dbReference>
<dbReference type="Pfam" id="PF00912">
    <property type="entry name" value="Transgly"/>
    <property type="match status" value="1"/>
</dbReference>
<sequence>MEKETKKKSKKKGFFSKINPKKAVKGLWIAFGSLIALVILIFTLISLGLIGYMPPIEDLENPIDKYASQVYSSDGTMLGTYSQAKNNRIYSDYDDLSPYLTQALVANEDARYYSHSGIDAYALGRAVFKRILLFDRSAGGGSTISQQLAKQLYSPRSNSFIERALQKPIEWVIAVKLERYYTKEEIINLYLNQFDFLYNAVGIQSAAQVYFNKTPKELTIEESATLIGMCMNPSYYNPKRYAKRTEERRNVVMKQMQNHGYITQQKYDSLKAIPLKLDFKRVDHKDGLAPYFREYLRITMSAKKPDRSNYADWQMQQFSLDSLNWETNPLYGWCNKNQKSDGSNYNLSTDGLKIYATVDSRMQQYAEEAMTEHLSKDLQPKFDKEKKGRAYAPYAYSERNKVDERLARAMKNSDRYKAMKKAGISENEIEKAFKKPIEMKVFSWRGETDTIMTPLDSIRYHKSFLRSGFMAMDTHNGYVKAYVGGIDYGFFQYDMVNMGRRQVGSTIKPYLYTLAMEEGMTPCDEMVYAQQTLITENGKEWTPRGLKASKVGETVTIRWGLQNSDNMVTAYLMSRTSPYTFVRMLYSFGLTGRIDPVVSMSLGTPEVTVAEMASAYTSFANKGVRVSPIYVTHIEDQYGNIIANFTPQLREVFSEASYVKMIDMLQGVVNGGTGSRIRRYGITAPMGGKTGTTNDNTDGWFMGFTPSLSAGCWVGGDEGTIHFDSMANGQGASSALPIVGLFYKKVFADKTLGYSQTEHFPVVKGYGVCDKADDADDTNDTPPVGIDKMFK</sequence>
<feature type="transmembrane region" description="Helical" evidence="19">
    <location>
        <begin position="27"/>
        <end position="53"/>
    </location>
</feature>
<evidence type="ECO:0000256" key="16">
    <source>
        <dbReference type="ARBA" id="ARBA00034000"/>
    </source>
</evidence>
<comment type="caution">
    <text evidence="22">The sequence shown here is derived from an EMBL/GenBank/DDBJ whole genome shotgun (WGS) entry which is preliminary data.</text>
</comment>
<evidence type="ECO:0000256" key="19">
    <source>
        <dbReference type="SAM" id="Phobius"/>
    </source>
</evidence>
<dbReference type="SUPFAM" id="SSF53955">
    <property type="entry name" value="Lysozyme-like"/>
    <property type="match status" value="1"/>
</dbReference>
<dbReference type="GO" id="GO:0008658">
    <property type="term" value="F:penicillin binding"/>
    <property type="evidence" value="ECO:0007669"/>
    <property type="project" value="InterPro"/>
</dbReference>
<feature type="domain" description="Glycosyl transferase family 51" evidence="21">
    <location>
        <begin position="75"/>
        <end position="257"/>
    </location>
</feature>
<dbReference type="GO" id="GO:0009002">
    <property type="term" value="F:serine-type D-Ala-D-Ala carboxypeptidase activity"/>
    <property type="evidence" value="ECO:0007669"/>
    <property type="project" value="UniProtKB-EC"/>
</dbReference>
<dbReference type="InterPro" id="IPR001460">
    <property type="entry name" value="PCN-bd_Tpept"/>
</dbReference>
<evidence type="ECO:0000256" key="7">
    <source>
        <dbReference type="ARBA" id="ARBA00022670"/>
    </source>
</evidence>
<evidence type="ECO:0000256" key="1">
    <source>
        <dbReference type="ARBA" id="ARBA00004236"/>
    </source>
</evidence>
<evidence type="ECO:0000256" key="3">
    <source>
        <dbReference type="ARBA" id="ARBA00007090"/>
    </source>
</evidence>
<dbReference type="Gene3D" id="3.40.710.10">
    <property type="entry name" value="DD-peptidase/beta-lactamase superfamily"/>
    <property type="match status" value="1"/>
</dbReference>
<comment type="similarity">
    <text evidence="4">In the N-terminal section; belongs to the glycosyltransferase 51 family.</text>
</comment>
<dbReference type="GO" id="GO:0008360">
    <property type="term" value="P:regulation of cell shape"/>
    <property type="evidence" value="ECO:0007669"/>
    <property type="project" value="UniProtKB-KW"/>
</dbReference>
<dbReference type="GO" id="GO:0006508">
    <property type="term" value="P:proteolysis"/>
    <property type="evidence" value="ECO:0007669"/>
    <property type="project" value="UniProtKB-KW"/>
</dbReference>
<dbReference type="InterPro" id="IPR023346">
    <property type="entry name" value="Lysozyme-like_dom_sf"/>
</dbReference>
<dbReference type="GO" id="GO:0005886">
    <property type="term" value="C:plasma membrane"/>
    <property type="evidence" value="ECO:0007669"/>
    <property type="project" value="UniProtKB-SubCell"/>
</dbReference>
<dbReference type="PANTHER" id="PTHR32282">
    <property type="entry name" value="BINDING PROTEIN TRANSPEPTIDASE, PUTATIVE-RELATED"/>
    <property type="match status" value="1"/>
</dbReference>
<dbReference type="SUPFAM" id="SSF56601">
    <property type="entry name" value="beta-lactamase/transpeptidase-like"/>
    <property type="match status" value="1"/>
</dbReference>
<comment type="subcellular location">
    <subcellularLocation>
        <location evidence="1">Cell membrane</location>
    </subcellularLocation>
</comment>
<keyword evidence="12" id="KW-0573">Peptidoglycan synthesis</keyword>
<evidence type="ECO:0000256" key="4">
    <source>
        <dbReference type="ARBA" id="ARBA00007739"/>
    </source>
</evidence>
<keyword evidence="19" id="KW-0812">Transmembrane</keyword>
<evidence type="ECO:0000256" key="10">
    <source>
        <dbReference type="ARBA" id="ARBA00022801"/>
    </source>
</evidence>
<evidence type="ECO:0000256" key="2">
    <source>
        <dbReference type="ARBA" id="ARBA00004752"/>
    </source>
</evidence>
<dbReference type="InterPro" id="IPR012338">
    <property type="entry name" value="Beta-lactam/transpept-like"/>
</dbReference>
<dbReference type="EMBL" id="JACIEP010000002">
    <property type="protein sequence ID" value="MBB4034660.1"/>
    <property type="molecule type" value="Genomic_DNA"/>
</dbReference>
<comment type="pathway">
    <text evidence="2">Cell wall biogenesis; peptidoglycan biosynthesis.</text>
</comment>
<evidence type="ECO:0000313" key="23">
    <source>
        <dbReference type="Proteomes" id="UP000555103"/>
    </source>
</evidence>
<dbReference type="PANTHER" id="PTHR32282:SF11">
    <property type="entry name" value="PENICILLIN-BINDING PROTEIN 1B"/>
    <property type="match status" value="1"/>
</dbReference>
<evidence type="ECO:0000256" key="17">
    <source>
        <dbReference type="ARBA" id="ARBA00049902"/>
    </source>
</evidence>
<keyword evidence="23" id="KW-1185">Reference proteome</keyword>
<dbReference type="EC" id="2.4.1.-" evidence="22"/>
<evidence type="ECO:0000256" key="14">
    <source>
        <dbReference type="ARBA" id="ARBA00023268"/>
    </source>
</evidence>
<keyword evidence="11" id="KW-0133">Cell shape</keyword>
<evidence type="ECO:0000259" key="20">
    <source>
        <dbReference type="Pfam" id="PF00905"/>
    </source>
</evidence>
<evidence type="ECO:0000256" key="9">
    <source>
        <dbReference type="ARBA" id="ARBA00022679"/>
    </source>
</evidence>
<evidence type="ECO:0000259" key="21">
    <source>
        <dbReference type="Pfam" id="PF00912"/>
    </source>
</evidence>
<evidence type="ECO:0000256" key="8">
    <source>
        <dbReference type="ARBA" id="ARBA00022676"/>
    </source>
</evidence>
<comment type="catalytic activity">
    <reaction evidence="16">
        <text>Preferential cleavage: (Ac)2-L-Lys-D-Ala-|-D-Ala. Also transpeptidation of peptidyl-alanyl moieties that are N-acyl substituents of D-alanine.</text>
        <dbReference type="EC" id="3.4.16.4"/>
    </reaction>
</comment>
<feature type="region of interest" description="Disordered" evidence="18">
    <location>
        <begin position="772"/>
        <end position="791"/>
    </location>
</feature>
<evidence type="ECO:0000256" key="5">
    <source>
        <dbReference type="ARBA" id="ARBA00022475"/>
    </source>
</evidence>
<evidence type="ECO:0000256" key="18">
    <source>
        <dbReference type="SAM" id="MobiDB-lite"/>
    </source>
</evidence>
<comment type="similarity">
    <text evidence="3">In the C-terminal section; belongs to the transpeptidase family.</text>
</comment>
<proteinExistence type="inferred from homology"/>
<keyword evidence="8 22" id="KW-0328">Glycosyltransferase</keyword>
<keyword evidence="10 22" id="KW-0378">Hydrolase</keyword>
<evidence type="ECO:0000256" key="11">
    <source>
        <dbReference type="ARBA" id="ARBA00022960"/>
    </source>
</evidence>
<keyword evidence="13 19" id="KW-0472">Membrane</keyword>
<keyword evidence="7" id="KW-0645">Protease</keyword>
<evidence type="ECO:0000256" key="6">
    <source>
        <dbReference type="ARBA" id="ARBA00022645"/>
    </source>
</evidence>
<dbReference type="Gene3D" id="1.10.3810.10">
    <property type="entry name" value="Biosynthetic peptidoglycan transglycosylase-like"/>
    <property type="match status" value="1"/>
</dbReference>
<comment type="catalytic activity">
    <reaction evidence="17">
        <text>[GlcNAc-(1-&gt;4)-Mur2Ac(oyl-L-Ala-gamma-D-Glu-L-Lys-D-Ala-D-Ala)](n)-di-trans,octa-cis-undecaprenyl diphosphate + beta-D-GlcNAc-(1-&gt;4)-Mur2Ac(oyl-L-Ala-gamma-D-Glu-L-Lys-D-Ala-D-Ala)-di-trans,octa-cis-undecaprenyl diphosphate = [GlcNAc-(1-&gt;4)-Mur2Ac(oyl-L-Ala-gamma-D-Glu-L-Lys-D-Ala-D-Ala)](n+1)-di-trans,octa-cis-undecaprenyl diphosphate + di-trans,octa-cis-undecaprenyl diphosphate + H(+)</text>
        <dbReference type="Rhea" id="RHEA:23708"/>
        <dbReference type="Rhea" id="RHEA-COMP:9602"/>
        <dbReference type="Rhea" id="RHEA-COMP:9603"/>
        <dbReference type="ChEBI" id="CHEBI:15378"/>
        <dbReference type="ChEBI" id="CHEBI:58405"/>
        <dbReference type="ChEBI" id="CHEBI:60033"/>
        <dbReference type="ChEBI" id="CHEBI:78435"/>
        <dbReference type="EC" id="2.4.99.28"/>
    </reaction>
</comment>
<name>A0A840CFC2_9BACT</name>
<dbReference type="Proteomes" id="UP000555103">
    <property type="component" value="Unassembled WGS sequence"/>
</dbReference>
<reference evidence="22 23" key="1">
    <citation type="submission" date="2020-08" db="EMBL/GenBank/DDBJ databases">
        <title>Genomic Encyclopedia of Type Strains, Phase IV (KMG-IV): sequencing the most valuable type-strain genomes for metagenomic binning, comparative biology and taxonomic classification.</title>
        <authorList>
            <person name="Goeker M."/>
        </authorList>
    </citation>
    <scope>NUCLEOTIDE SEQUENCE [LARGE SCALE GENOMIC DNA]</scope>
    <source>
        <strain evidence="22 23">DSM 104969</strain>
    </source>
</reference>
<protein>
    <submittedName>
        <fullName evidence="22">Penicillin-binding protein 1A</fullName>
        <ecNumber evidence="22">2.4.1.-</ecNumber>
        <ecNumber evidence="22">3.4.-.-</ecNumber>
    </submittedName>
</protein>
<dbReference type="InterPro" id="IPR050396">
    <property type="entry name" value="Glycosyltr_51/Transpeptidase"/>
</dbReference>
<evidence type="ECO:0000256" key="15">
    <source>
        <dbReference type="ARBA" id="ARBA00023316"/>
    </source>
</evidence>
<dbReference type="AlphaFoldDB" id="A0A840CFC2"/>
<dbReference type="Pfam" id="PF00905">
    <property type="entry name" value="Transpeptidase"/>
    <property type="match status" value="1"/>
</dbReference>
<dbReference type="EC" id="3.4.-.-" evidence="22"/>